<sequence>MLAIGSNPNDGLDLTLHIFCYLLIGGWVFLVLLHLLGSSYGQCVNETFILQYSQQPVMLFLHFVYLLALTTTLVLSILVIILVWLFHLGGMSYGYYKFHRKTLSINSKELPGISIIKPLTCVDTNLSENLKTFFNLKYPRYEILFCVQEHNSELIDIIERLRIQYPHVDSQLFVGNPMEEKNTHENLKDVPNKRKQKPWWKRILPCGSKKVGTTEETIGFETDEIKNPKIFNMLPAYDKAQYPLFLISDSGLLMHEDALYDMASCMTDDVGLVHQMPFTCDRKGFAGSVEKVYFGTQHARMYMTINLIGINCVTGMSCLIRKEIIDRAGGLKAFGNYIAEDFYIAAEVTKQHWKIRVAPTPAQQNSGDYSISIWVERMIRWFKLRMRLSPLAYIEPLQECFTSAALAGVVTDYLFQWNALVVAACHILLWFLFDYFMLRITQGGPLPFSKFEFAIAWLVRELSAYYIYFKAFTGSSTIRWRGKEYQLGSGTRAEEIYSPPSSPVPTIVIEASSTSSPSTGTHLLPPSI</sequence>
<dbReference type="GO" id="GO:0008120">
    <property type="term" value="F:ceramide glucosyltransferase activity"/>
    <property type="evidence" value="ECO:0007669"/>
    <property type="project" value="UniProtKB-EC"/>
</dbReference>
<keyword evidence="10 11" id="KW-0472">Membrane</keyword>
<feature type="transmembrane region" description="Helical" evidence="11">
    <location>
        <begin position="57"/>
        <end position="86"/>
    </location>
</feature>
<comment type="caution">
    <text evidence="12">The sequence shown here is derived from an EMBL/GenBank/DDBJ whole genome shotgun (WGS) entry which is preliminary data.</text>
</comment>
<evidence type="ECO:0000256" key="4">
    <source>
        <dbReference type="ARBA" id="ARBA00006739"/>
    </source>
</evidence>
<comment type="pathway">
    <text evidence="2">Lipid metabolism; sphingolipid metabolism.</text>
</comment>
<proteinExistence type="inferred from homology"/>
<evidence type="ECO:0000313" key="12">
    <source>
        <dbReference type="EMBL" id="CAF0723564.1"/>
    </source>
</evidence>
<evidence type="ECO:0000256" key="8">
    <source>
        <dbReference type="ARBA" id="ARBA00022692"/>
    </source>
</evidence>
<dbReference type="Proteomes" id="UP000663852">
    <property type="component" value="Unassembled WGS sequence"/>
</dbReference>
<keyword evidence="7" id="KW-0808">Transferase</keyword>
<evidence type="ECO:0000256" key="3">
    <source>
        <dbReference type="ARBA" id="ARBA00004991"/>
    </source>
</evidence>
<dbReference type="Gene3D" id="3.90.550.10">
    <property type="entry name" value="Spore Coat Polysaccharide Biosynthesis Protein SpsA, Chain A"/>
    <property type="match status" value="1"/>
</dbReference>
<dbReference type="UniPathway" id="UPA00222"/>
<gene>
    <name evidence="12" type="ORF">EDS130_LOCUS508</name>
</gene>
<organism evidence="12 13">
    <name type="scientific">Adineta ricciae</name>
    <name type="common">Rotifer</name>
    <dbReference type="NCBI Taxonomy" id="249248"/>
    <lineage>
        <taxon>Eukaryota</taxon>
        <taxon>Metazoa</taxon>
        <taxon>Spiralia</taxon>
        <taxon>Gnathifera</taxon>
        <taxon>Rotifera</taxon>
        <taxon>Eurotatoria</taxon>
        <taxon>Bdelloidea</taxon>
        <taxon>Adinetida</taxon>
        <taxon>Adinetidae</taxon>
        <taxon>Adineta</taxon>
    </lineage>
</organism>
<dbReference type="SUPFAM" id="SSF53448">
    <property type="entry name" value="Nucleotide-diphospho-sugar transferases"/>
    <property type="match status" value="1"/>
</dbReference>
<dbReference type="EMBL" id="CAJNOJ010000001">
    <property type="protein sequence ID" value="CAF0723564.1"/>
    <property type="molecule type" value="Genomic_DNA"/>
</dbReference>
<evidence type="ECO:0000256" key="2">
    <source>
        <dbReference type="ARBA" id="ARBA00004760"/>
    </source>
</evidence>
<evidence type="ECO:0000256" key="6">
    <source>
        <dbReference type="ARBA" id="ARBA00022676"/>
    </source>
</evidence>
<keyword evidence="9 11" id="KW-1133">Transmembrane helix</keyword>
<accession>A0A813MLU6</accession>
<dbReference type="CDD" id="cd02520">
    <property type="entry name" value="Glucosylceramide_synthase"/>
    <property type="match status" value="1"/>
</dbReference>
<dbReference type="PANTHER" id="PTHR12726:SF0">
    <property type="entry name" value="CERAMIDE GLUCOSYLTRANSFERASE"/>
    <property type="match status" value="1"/>
</dbReference>
<feature type="transmembrane region" description="Helical" evidence="11">
    <location>
        <begin position="16"/>
        <end position="36"/>
    </location>
</feature>
<dbReference type="InterPro" id="IPR029044">
    <property type="entry name" value="Nucleotide-diphossugar_trans"/>
</dbReference>
<comment type="subcellular location">
    <subcellularLocation>
        <location evidence="1">Membrane</location>
        <topology evidence="1">Multi-pass membrane protein</topology>
    </subcellularLocation>
</comment>
<evidence type="ECO:0000313" key="13">
    <source>
        <dbReference type="Proteomes" id="UP000663852"/>
    </source>
</evidence>
<dbReference type="AlphaFoldDB" id="A0A813MLU6"/>
<evidence type="ECO:0000256" key="5">
    <source>
        <dbReference type="ARBA" id="ARBA00012699"/>
    </source>
</evidence>
<keyword evidence="6" id="KW-0328">Glycosyltransferase</keyword>
<dbReference type="Pfam" id="PF13506">
    <property type="entry name" value="Glyco_transf_21"/>
    <property type="match status" value="1"/>
</dbReference>
<protein>
    <recommendedName>
        <fullName evidence="5">ceramide glucosyltransferase</fullName>
        <ecNumber evidence="5">2.4.1.80</ecNumber>
    </recommendedName>
</protein>
<dbReference type="OrthoDB" id="1483400at2759"/>
<comment type="pathway">
    <text evidence="3">Sphingolipid metabolism.</text>
</comment>
<comment type="similarity">
    <text evidence="4">Belongs to the glycosyltransferase 2 family.</text>
</comment>
<evidence type="ECO:0000256" key="1">
    <source>
        <dbReference type="ARBA" id="ARBA00004141"/>
    </source>
</evidence>
<evidence type="ECO:0000256" key="9">
    <source>
        <dbReference type="ARBA" id="ARBA00022989"/>
    </source>
</evidence>
<evidence type="ECO:0000256" key="7">
    <source>
        <dbReference type="ARBA" id="ARBA00022679"/>
    </source>
</evidence>
<dbReference type="InterPro" id="IPR025993">
    <property type="entry name" value="Ceramide_glucosylTrfase"/>
</dbReference>
<dbReference type="GO" id="GO:0006679">
    <property type="term" value="P:glucosylceramide biosynthetic process"/>
    <property type="evidence" value="ECO:0007669"/>
    <property type="project" value="TreeGrafter"/>
</dbReference>
<keyword evidence="8 11" id="KW-0812">Transmembrane</keyword>
<evidence type="ECO:0000256" key="11">
    <source>
        <dbReference type="SAM" id="Phobius"/>
    </source>
</evidence>
<name>A0A813MLU6_ADIRI</name>
<evidence type="ECO:0000256" key="10">
    <source>
        <dbReference type="ARBA" id="ARBA00023136"/>
    </source>
</evidence>
<reference evidence="12" key="1">
    <citation type="submission" date="2021-02" db="EMBL/GenBank/DDBJ databases">
        <authorList>
            <person name="Nowell W R."/>
        </authorList>
    </citation>
    <scope>NUCLEOTIDE SEQUENCE</scope>
</reference>
<dbReference type="EC" id="2.4.1.80" evidence="5"/>
<dbReference type="GO" id="GO:0016020">
    <property type="term" value="C:membrane"/>
    <property type="evidence" value="ECO:0007669"/>
    <property type="project" value="UniProtKB-SubCell"/>
</dbReference>
<dbReference type="PANTHER" id="PTHR12726">
    <property type="entry name" value="CERAMIDE GLUCOSYLTRANSFERASE"/>
    <property type="match status" value="1"/>
</dbReference>